<keyword evidence="2" id="KW-1185">Reference proteome</keyword>
<accession>A0AAD4SVX8</accession>
<dbReference type="AlphaFoldDB" id="A0AAD4SVX8"/>
<evidence type="ECO:0000313" key="2">
    <source>
        <dbReference type="Proteomes" id="UP001202328"/>
    </source>
</evidence>
<proteinExistence type="predicted"/>
<dbReference type="Proteomes" id="UP001202328">
    <property type="component" value="Unassembled WGS sequence"/>
</dbReference>
<evidence type="ECO:0000313" key="1">
    <source>
        <dbReference type="EMBL" id="KAI3923764.1"/>
    </source>
</evidence>
<reference evidence="1" key="1">
    <citation type="submission" date="2022-04" db="EMBL/GenBank/DDBJ databases">
        <title>A functionally conserved STORR gene fusion in Papaver species that diverged 16.8 million years ago.</title>
        <authorList>
            <person name="Catania T."/>
        </authorList>
    </citation>
    <scope>NUCLEOTIDE SEQUENCE</scope>
    <source>
        <strain evidence="1">S-188037</strain>
    </source>
</reference>
<dbReference type="EMBL" id="JAJJMB010008429">
    <property type="protein sequence ID" value="KAI3923764.1"/>
    <property type="molecule type" value="Genomic_DNA"/>
</dbReference>
<protein>
    <submittedName>
        <fullName evidence="1">Uncharacterized protein</fullName>
    </submittedName>
</protein>
<gene>
    <name evidence="1" type="ORF">MKW98_011394</name>
</gene>
<name>A0AAD4SVX8_9MAGN</name>
<comment type="caution">
    <text evidence="1">The sequence shown here is derived from an EMBL/GenBank/DDBJ whole genome shotgun (WGS) entry which is preliminary data.</text>
</comment>
<organism evidence="1 2">
    <name type="scientific">Papaver atlanticum</name>
    <dbReference type="NCBI Taxonomy" id="357466"/>
    <lineage>
        <taxon>Eukaryota</taxon>
        <taxon>Viridiplantae</taxon>
        <taxon>Streptophyta</taxon>
        <taxon>Embryophyta</taxon>
        <taxon>Tracheophyta</taxon>
        <taxon>Spermatophyta</taxon>
        <taxon>Magnoliopsida</taxon>
        <taxon>Ranunculales</taxon>
        <taxon>Papaveraceae</taxon>
        <taxon>Papaveroideae</taxon>
        <taxon>Papaver</taxon>
    </lineage>
</organism>
<sequence>MKECKFDVLIYNQGVEIIRLEDAEIAIYNFKPIIKGDRLHDIACYRWAYLGEPKEYKSESHPFGDVLLKC</sequence>